<organism evidence="1 2">
    <name type="scientific">Larimichthys crocea</name>
    <name type="common">Large yellow croaker</name>
    <name type="synonym">Pseudosciaena crocea</name>
    <dbReference type="NCBI Taxonomy" id="215358"/>
    <lineage>
        <taxon>Eukaryota</taxon>
        <taxon>Metazoa</taxon>
        <taxon>Chordata</taxon>
        <taxon>Craniata</taxon>
        <taxon>Vertebrata</taxon>
        <taxon>Euteleostomi</taxon>
        <taxon>Actinopterygii</taxon>
        <taxon>Neopterygii</taxon>
        <taxon>Teleostei</taxon>
        <taxon>Neoteleostei</taxon>
        <taxon>Acanthomorphata</taxon>
        <taxon>Eupercaria</taxon>
        <taxon>Sciaenidae</taxon>
        <taxon>Larimichthys</taxon>
    </lineage>
</organism>
<dbReference type="Proteomes" id="UP000793456">
    <property type="component" value="Chromosome XVI"/>
</dbReference>
<sequence length="105" mass="11741">MTDWFTSSLIATATTAATNQLLHEPSVAAGPPGMLLRVNVGWTDAEEISKKLSLLNGKDWPLKHNRYTSLQRQTKREEEKKIITGSILCCQCIVDRRKSVRTATL</sequence>
<protein>
    <submittedName>
        <fullName evidence="1">Uncharacterized protein</fullName>
    </submittedName>
</protein>
<evidence type="ECO:0000313" key="2">
    <source>
        <dbReference type="Proteomes" id="UP000793456"/>
    </source>
</evidence>
<dbReference type="EMBL" id="CM011689">
    <property type="protein sequence ID" value="TMS08851.1"/>
    <property type="molecule type" value="Genomic_DNA"/>
</dbReference>
<comment type="caution">
    <text evidence="1">The sequence shown here is derived from an EMBL/GenBank/DDBJ whole genome shotgun (WGS) entry which is preliminary data.</text>
</comment>
<gene>
    <name evidence="1" type="ORF">E3U43_014398</name>
</gene>
<evidence type="ECO:0000313" key="1">
    <source>
        <dbReference type="EMBL" id="TMS08851.1"/>
    </source>
</evidence>
<reference evidence="1" key="1">
    <citation type="submission" date="2018-11" db="EMBL/GenBank/DDBJ databases">
        <title>The sequence and de novo assembly of Larimichthys crocea genome using PacBio and Hi-C technologies.</title>
        <authorList>
            <person name="Xu P."/>
            <person name="Chen B."/>
            <person name="Zhou Z."/>
            <person name="Ke Q."/>
            <person name="Wu Y."/>
            <person name="Bai H."/>
            <person name="Pu F."/>
        </authorList>
    </citation>
    <scope>NUCLEOTIDE SEQUENCE</scope>
    <source>
        <tissue evidence="1">Muscle</tissue>
    </source>
</reference>
<proteinExistence type="predicted"/>
<name>A0ACD3QQ55_LARCR</name>
<accession>A0ACD3QQ55</accession>
<keyword evidence="2" id="KW-1185">Reference proteome</keyword>